<reference evidence="2 3" key="1">
    <citation type="submission" date="2016-11" db="EMBL/GenBank/DDBJ databases">
        <authorList>
            <person name="Jaros S."/>
            <person name="Januszkiewicz K."/>
            <person name="Wedrychowicz H."/>
        </authorList>
    </citation>
    <scope>NUCLEOTIDE SEQUENCE [LARGE SCALE GENOMIC DNA]</scope>
    <source>
        <strain evidence="2 3">CGMCC 1.10190</strain>
    </source>
</reference>
<dbReference type="STRING" id="658167.SAMN04488135_11555"/>
<dbReference type="SUPFAM" id="SSF47413">
    <property type="entry name" value="lambda repressor-like DNA-binding domains"/>
    <property type="match status" value="1"/>
</dbReference>
<dbReference type="AlphaFoldDB" id="A0A1M5ZIR4"/>
<evidence type="ECO:0000313" key="3">
    <source>
        <dbReference type="Proteomes" id="UP000184226"/>
    </source>
</evidence>
<keyword evidence="3" id="KW-1185">Reference proteome</keyword>
<gene>
    <name evidence="2" type="ORF">SAMN04488135_11555</name>
</gene>
<proteinExistence type="predicted"/>
<accession>A0A1M5ZIR4</accession>
<evidence type="ECO:0000259" key="1">
    <source>
        <dbReference type="PROSITE" id="PS50943"/>
    </source>
</evidence>
<sequence>MAMGFNRAEIGSRVRAYRLGAGFNADQLASKLGVSRAALYRIEQGEIVKVDVLENIAAILGTSLASLLGVGAEYHSNAASYQARMQQLEKNASHIVALFSPLSYLLTTEDYDKDLAVMLEESVSPRTRQRADRKTEQQAVLKTLSERRKQARERKPSITCLISLEELRRLVTLGLVGRLGLPAAVIAKRRAAARREVQHLADMMTTEPVGIQIGLIEDVAPNVAFQLFYKGNDVLLGTSPFRIAELPNLHVGVAMITSNPEAVDLHVQLFDQLWGVCKRGSEGARLLEDMIKQKF</sequence>
<dbReference type="Pfam" id="PF13560">
    <property type="entry name" value="HTH_31"/>
    <property type="match status" value="1"/>
</dbReference>
<dbReference type="OrthoDB" id="6901161at2"/>
<dbReference type="InterPro" id="IPR001387">
    <property type="entry name" value="Cro/C1-type_HTH"/>
</dbReference>
<evidence type="ECO:0000313" key="2">
    <source>
        <dbReference type="EMBL" id="SHI24197.1"/>
    </source>
</evidence>
<dbReference type="InterPro" id="IPR010982">
    <property type="entry name" value="Lambda_DNA-bd_dom_sf"/>
</dbReference>
<dbReference type="CDD" id="cd00093">
    <property type="entry name" value="HTH_XRE"/>
    <property type="match status" value="1"/>
</dbReference>
<organism evidence="2 3">
    <name type="scientific">Pollutimonas bauzanensis</name>
    <dbReference type="NCBI Taxonomy" id="658167"/>
    <lineage>
        <taxon>Bacteria</taxon>
        <taxon>Pseudomonadati</taxon>
        <taxon>Pseudomonadota</taxon>
        <taxon>Betaproteobacteria</taxon>
        <taxon>Burkholderiales</taxon>
        <taxon>Alcaligenaceae</taxon>
        <taxon>Pollutimonas</taxon>
    </lineage>
</organism>
<feature type="domain" description="HTH cro/C1-type" evidence="1">
    <location>
        <begin position="14"/>
        <end position="67"/>
    </location>
</feature>
<name>A0A1M5ZIR4_9BURK</name>
<dbReference type="Proteomes" id="UP000184226">
    <property type="component" value="Unassembled WGS sequence"/>
</dbReference>
<dbReference type="Gene3D" id="1.10.260.40">
    <property type="entry name" value="lambda repressor-like DNA-binding domains"/>
    <property type="match status" value="1"/>
</dbReference>
<dbReference type="EMBL" id="FQXE01000015">
    <property type="protein sequence ID" value="SHI24197.1"/>
    <property type="molecule type" value="Genomic_DNA"/>
</dbReference>
<dbReference type="GO" id="GO:0003677">
    <property type="term" value="F:DNA binding"/>
    <property type="evidence" value="ECO:0007669"/>
    <property type="project" value="InterPro"/>
</dbReference>
<protein>
    <submittedName>
        <fullName evidence="2">Transcriptional regulator, contains XRE-family HTH domain</fullName>
    </submittedName>
</protein>
<dbReference type="SMART" id="SM00530">
    <property type="entry name" value="HTH_XRE"/>
    <property type="match status" value="1"/>
</dbReference>
<dbReference type="PROSITE" id="PS50943">
    <property type="entry name" value="HTH_CROC1"/>
    <property type="match status" value="1"/>
</dbReference>
<dbReference type="RefSeq" id="WP_084136184.1">
    <property type="nucleotide sequence ID" value="NZ_FQXE01000015.1"/>
</dbReference>